<dbReference type="Proteomes" id="UP000247409">
    <property type="component" value="Unassembled WGS sequence"/>
</dbReference>
<keyword evidence="2" id="KW-1185">Reference proteome</keyword>
<organism evidence="1 2">
    <name type="scientific">Gracilariopsis chorda</name>
    <dbReference type="NCBI Taxonomy" id="448386"/>
    <lineage>
        <taxon>Eukaryota</taxon>
        <taxon>Rhodophyta</taxon>
        <taxon>Florideophyceae</taxon>
        <taxon>Rhodymeniophycidae</taxon>
        <taxon>Gracilariales</taxon>
        <taxon>Gracilariaceae</taxon>
        <taxon>Gracilariopsis</taxon>
    </lineage>
</organism>
<evidence type="ECO:0000313" key="2">
    <source>
        <dbReference type="Proteomes" id="UP000247409"/>
    </source>
</evidence>
<dbReference type="EMBL" id="NBIV01000096">
    <property type="protein sequence ID" value="PXF44274.1"/>
    <property type="molecule type" value="Genomic_DNA"/>
</dbReference>
<accession>A0A2V3IQD4</accession>
<dbReference type="AlphaFoldDB" id="A0A2V3IQD4"/>
<sequence>MRHSDFVHKLYQSSQYLDHFTDILEDESYSTNAVDMNENPWWLAPVAIRYVEGILRQEVRVTTSAQRNIILSKFKFGFGDAMIRALKHARFDVLCPLISDQLPDVQSGRCMLWDPKMPFTALRFGVLDPIPLECDKVAQLQYEGTQAAIARRSWAYMQSRTSFLN</sequence>
<name>A0A2V3IQD4_9FLOR</name>
<reference evidence="1 2" key="1">
    <citation type="journal article" date="2018" name="Mol. Biol. Evol.">
        <title>Analysis of the draft genome of the red seaweed Gracilariopsis chorda provides insights into genome size evolution in Rhodophyta.</title>
        <authorList>
            <person name="Lee J."/>
            <person name="Yang E.C."/>
            <person name="Graf L."/>
            <person name="Yang J.H."/>
            <person name="Qiu H."/>
            <person name="Zel Zion U."/>
            <person name="Chan C.X."/>
            <person name="Stephens T.G."/>
            <person name="Weber A.P.M."/>
            <person name="Boo G.H."/>
            <person name="Boo S.M."/>
            <person name="Kim K.M."/>
            <person name="Shin Y."/>
            <person name="Jung M."/>
            <person name="Lee S.J."/>
            <person name="Yim H.S."/>
            <person name="Lee J.H."/>
            <person name="Bhattacharya D."/>
            <person name="Yoon H.S."/>
        </authorList>
    </citation>
    <scope>NUCLEOTIDE SEQUENCE [LARGE SCALE GENOMIC DNA]</scope>
    <source>
        <strain evidence="1 2">SKKU-2015</strain>
        <tissue evidence="1">Whole body</tissue>
    </source>
</reference>
<comment type="caution">
    <text evidence="1">The sequence shown here is derived from an EMBL/GenBank/DDBJ whole genome shotgun (WGS) entry which is preliminary data.</text>
</comment>
<gene>
    <name evidence="1" type="ORF">BWQ96_05978</name>
</gene>
<evidence type="ECO:0000313" key="1">
    <source>
        <dbReference type="EMBL" id="PXF44274.1"/>
    </source>
</evidence>
<proteinExistence type="predicted"/>
<protein>
    <submittedName>
        <fullName evidence="1">Uncharacterized protein</fullName>
    </submittedName>
</protein>